<evidence type="ECO:0000259" key="14">
    <source>
        <dbReference type="PROSITE" id="PS50071"/>
    </source>
</evidence>
<dbReference type="GO" id="GO:0000977">
    <property type="term" value="F:RNA polymerase II transcription regulatory region sequence-specific DNA binding"/>
    <property type="evidence" value="ECO:0007669"/>
    <property type="project" value="TreeGrafter"/>
</dbReference>
<dbReference type="PANTHER" id="PTHR24208:SF168">
    <property type="entry name" value="PROTEIN APTEROUS"/>
    <property type="match status" value="1"/>
</dbReference>
<evidence type="ECO:0000256" key="3">
    <source>
        <dbReference type="ARBA" id="ARBA00022737"/>
    </source>
</evidence>
<evidence type="ECO:0000256" key="6">
    <source>
        <dbReference type="ARBA" id="ARBA00023125"/>
    </source>
</evidence>
<keyword evidence="7 9" id="KW-0371">Homeobox</keyword>
<keyword evidence="8 9" id="KW-0539">Nucleus</keyword>
<name>A0A4E0RRD9_FASHE</name>
<dbReference type="Proteomes" id="UP000230066">
    <property type="component" value="Unassembled WGS sequence"/>
</dbReference>
<dbReference type="EMBL" id="JXXN02002055">
    <property type="protein sequence ID" value="THD23598.1"/>
    <property type="molecule type" value="Genomic_DNA"/>
</dbReference>
<feature type="domain" description="Homeobox" evidence="14">
    <location>
        <begin position="568"/>
        <end position="628"/>
    </location>
</feature>
<dbReference type="PROSITE" id="PS00027">
    <property type="entry name" value="HOMEOBOX_1"/>
    <property type="match status" value="1"/>
</dbReference>
<dbReference type="SMART" id="SM00389">
    <property type="entry name" value="HOX"/>
    <property type="match status" value="1"/>
</dbReference>
<evidence type="ECO:0000256" key="8">
    <source>
        <dbReference type="ARBA" id="ARBA00023242"/>
    </source>
</evidence>
<reference evidence="15" key="1">
    <citation type="submission" date="2019-03" db="EMBL/GenBank/DDBJ databases">
        <title>Improved annotation for the trematode Fasciola hepatica.</title>
        <authorList>
            <person name="Choi Y.-J."/>
            <person name="Martin J."/>
            <person name="Mitreva M."/>
        </authorList>
    </citation>
    <scope>NUCLEOTIDE SEQUENCE [LARGE SCALE GENOMIC DNA]</scope>
</reference>
<dbReference type="InterPro" id="IPR017970">
    <property type="entry name" value="Homeobox_CS"/>
</dbReference>
<keyword evidence="6 9" id="KW-0238">DNA-binding</keyword>
<dbReference type="PROSITE" id="PS00478">
    <property type="entry name" value="LIM_DOMAIN_1"/>
    <property type="match status" value="2"/>
</dbReference>
<feature type="domain" description="LIM zinc-binding" evidence="13">
    <location>
        <begin position="219"/>
        <end position="280"/>
    </location>
</feature>
<dbReference type="GO" id="GO:0000981">
    <property type="term" value="F:DNA-binding transcription factor activity, RNA polymerase II-specific"/>
    <property type="evidence" value="ECO:0007669"/>
    <property type="project" value="InterPro"/>
</dbReference>
<dbReference type="FunFam" id="1.10.10.60:FF:000027">
    <property type="entry name" value="LIM/homeobox protein Lhx9"/>
    <property type="match status" value="1"/>
</dbReference>
<keyword evidence="5 10" id="KW-0440">LIM domain</keyword>
<dbReference type="SUPFAM" id="SSF57716">
    <property type="entry name" value="Glucocorticoid receptor-like (DNA-binding domain)"/>
    <property type="match status" value="1"/>
</dbReference>
<dbReference type="PANTHER" id="PTHR24208">
    <property type="entry name" value="LIM/HOMEOBOX PROTEIN LHX"/>
    <property type="match status" value="1"/>
</dbReference>
<keyword evidence="3" id="KW-0677">Repeat</keyword>
<feature type="compositionally biased region" description="Polar residues" evidence="12">
    <location>
        <begin position="546"/>
        <end position="559"/>
    </location>
</feature>
<evidence type="ECO:0000256" key="4">
    <source>
        <dbReference type="ARBA" id="ARBA00022833"/>
    </source>
</evidence>
<evidence type="ECO:0000256" key="11">
    <source>
        <dbReference type="RuleBase" id="RU000682"/>
    </source>
</evidence>
<dbReference type="Gene3D" id="1.10.10.60">
    <property type="entry name" value="Homeodomain-like"/>
    <property type="match status" value="1"/>
</dbReference>
<evidence type="ECO:0000256" key="5">
    <source>
        <dbReference type="ARBA" id="ARBA00023038"/>
    </source>
</evidence>
<dbReference type="Pfam" id="PF00046">
    <property type="entry name" value="Homeodomain"/>
    <property type="match status" value="1"/>
</dbReference>
<feature type="compositionally biased region" description="Polar residues" evidence="12">
    <location>
        <begin position="509"/>
        <end position="532"/>
    </location>
</feature>
<evidence type="ECO:0000256" key="7">
    <source>
        <dbReference type="ARBA" id="ARBA00023155"/>
    </source>
</evidence>
<evidence type="ECO:0000256" key="2">
    <source>
        <dbReference type="ARBA" id="ARBA00022723"/>
    </source>
</evidence>
<dbReference type="AlphaFoldDB" id="A0A4E0RRD9"/>
<dbReference type="InterPro" id="IPR001781">
    <property type="entry name" value="Znf_LIM"/>
</dbReference>
<dbReference type="CDD" id="cd08368">
    <property type="entry name" value="LIM"/>
    <property type="match status" value="1"/>
</dbReference>
<keyword evidence="4 10" id="KW-0862">Zinc</keyword>
<dbReference type="PROSITE" id="PS50071">
    <property type="entry name" value="HOMEOBOX_2"/>
    <property type="match status" value="1"/>
</dbReference>
<evidence type="ECO:0000313" key="16">
    <source>
        <dbReference type="Proteomes" id="UP000230066"/>
    </source>
</evidence>
<dbReference type="GO" id="GO:0046872">
    <property type="term" value="F:metal ion binding"/>
    <property type="evidence" value="ECO:0007669"/>
    <property type="project" value="UniProtKB-KW"/>
</dbReference>
<feature type="region of interest" description="Disordered" evidence="12">
    <location>
        <begin position="509"/>
        <end position="572"/>
    </location>
</feature>
<evidence type="ECO:0000256" key="1">
    <source>
        <dbReference type="ARBA" id="ARBA00004123"/>
    </source>
</evidence>
<evidence type="ECO:0000256" key="10">
    <source>
        <dbReference type="PROSITE-ProRule" id="PRU00125"/>
    </source>
</evidence>
<accession>A0A4E0RRD9</accession>
<dbReference type="SUPFAM" id="SSF46689">
    <property type="entry name" value="Homeodomain-like"/>
    <property type="match status" value="1"/>
</dbReference>
<dbReference type="InterPro" id="IPR050453">
    <property type="entry name" value="LIM_Homeobox_TF"/>
</dbReference>
<evidence type="ECO:0000256" key="12">
    <source>
        <dbReference type="SAM" id="MobiDB-lite"/>
    </source>
</evidence>
<evidence type="ECO:0000313" key="15">
    <source>
        <dbReference type="EMBL" id="THD23598.1"/>
    </source>
</evidence>
<dbReference type="SMART" id="SM00132">
    <property type="entry name" value="LIM"/>
    <property type="match status" value="2"/>
</dbReference>
<dbReference type="GO" id="GO:0030182">
    <property type="term" value="P:neuron differentiation"/>
    <property type="evidence" value="ECO:0007669"/>
    <property type="project" value="TreeGrafter"/>
</dbReference>
<gene>
    <name evidence="15" type="ORF">D915_005766</name>
</gene>
<dbReference type="InterPro" id="IPR001356">
    <property type="entry name" value="HD"/>
</dbReference>
<evidence type="ECO:0000256" key="9">
    <source>
        <dbReference type="PROSITE-ProRule" id="PRU00108"/>
    </source>
</evidence>
<comment type="caution">
    <text evidence="15">The sequence shown here is derived from an EMBL/GenBank/DDBJ whole genome shotgun (WGS) entry which is preliminary data.</text>
</comment>
<dbReference type="InterPro" id="IPR009057">
    <property type="entry name" value="Homeodomain-like_sf"/>
</dbReference>
<dbReference type="Gene3D" id="2.10.110.10">
    <property type="entry name" value="Cysteine Rich Protein"/>
    <property type="match status" value="2"/>
</dbReference>
<comment type="subcellular location">
    <subcellularLocation>
        <location evidence="1 9 11">Nucleus</location>
    </subcellularLocation>
</comment>
<protein>
    <submittedName>
        <fullName evidence="15">LIM/homeobox protein Lhx2</fullName>
    </submittedName>
</protein>
<keyword evidence="16" id="KW-1185">Reference proteome</keyword>
<evidence type="ECO:0000259" key="13">
    <source>
        <dbReference type="PROSITE" id="PS50023"/>
    </source>
</evidence>
<keyword evidence="2 10" id="KW-0479">Metal-binding</keyword>
<feature type="DNA-binding region" description="Homeobox" evidence="9">
    <location>
        <begin position="570"/>
        <end position="629"/>
    </location>
</feature>
<organism evidence="15 16">
    <name type="scientific">Fasciola hepatica</name>
    <name type="common">Liver fluke</name>
    <dbReference type="NCBI Taxonomy" id="6192"/>
    <lineage>
        <taxon>Eukaryota</taxon>
        <taxon>Metazoa</taxon>
        <taxon>Spiralia</taxon>
        <taxon>Lophotrochozoa</taxon>
        <taxon>Platyhelminthes</taxon>
        <taxon>Trematoda</taxon>
        <taxon>Digenea</taxon>
        <taxon>Plagiorchiida</taxon>
        <taxon>Echinostomata</taxon>
        <taxon>Echinostomatoidea</taxon>
        <taxon>Fasciolidae</taxon>
        <taxon>Fasciola</taxon>
    </lineage>
</organism>
<feature type="compositionally biased region" description="Basic and acidic residues" evidence="12">
    <location>
        <begin position="560"/>
        <end position="570"/>
    </location>
</feature>
<dbReference type="PROSITE" id="PS50023">
    <property type="entry name" value="LIM_DOMAIN_2"/>
    <property type="match status" value="1"/>
</dbReference>
<sequence>MISLQTALESSALPNWTATRVGLNIPTLTCTSSSSRPSSFSSSSSSSLTSALTSWNARFVPAGSFSHLTSDTRWSGETQSANMKEASCFVTTTPESSTITDKASSTGMHSDNLRCKSNRLVHSTPNVLKHSASGQSDRTVNAQIDPNPLRGCTTSLDRLDLGSSIRPSQSALGSMRVDLPLSKPGAPSPKYIQNVSFRSGPADSAKFRVSTEPVLSDPLVCDGCKRPIHDQVYLCVGTKPWHMTCLQCHVCGKNLQWERTCFLRSGSVFCRAHYERMLYCLYCDERLQENDSIHKIDAFFAYHRDCLQCAHCSRLLQSGDAFILDGAAAYCVTKRTQTGHSRNASCWLQITRSESNLVYLAERGQTCAPNSDAVGENLSKQILNPIPDPVERRIRTDSSGVMLRGSRASEQCTNAVEREIQELRISHPPTDLTDSNDCSNTSIASSTCEYSCPLDFLKSCVDSDLMPTSDTAGFQPAVRHLLSPSGAIADSMLFSSSVEENHIDQLTPKQSGLLQESESPVDNPDFSTTTDNDFAGQHHEPCDGCASSTGSVKRVSNSCGREKLTRDSKGKRIRTSFKHQQLQMMKAFFEITRNPDSKDLKQLSNKTGLSKRVLQVWFQNARAKYRRTQSVHFQSQLSENNSDNLRAIPSYQGSPLSSNGVFSHACSEIHGPGHPVDSVWSDSSQPSLSELENPFNLCTSNYDLLPSQSFMPQINISSSTVTSLSLSSSISLSTLTSTLSTPNILHTHTNSARSPSASCSNKPWILSPTSSESGFLDGISEASLLGNFDQLNTAHFYSYPPHTGTFLDRISGFPTQGCSSLSASLDTTSSASPLGTFCSIDELTDPTAACLLDSDTVRLTHISLQRSKQHCSSTDAR</sequence>
<proteinExistence type="predicted"/>
<dbReference type="CDD" id="cd00086">
    <property type="entry name" value="homeodomain"/>
    <property type="match status" value="1"/>
</dbReference>
<dbReference type="Pfam" id="PF00412">
    <property type="entry name" value="LIM"/>
    <property type="match status" value="2"/>
</dbReference>
<dbReference type="GO" id="GO:0005634">
    <property type="term" value="C:nucleus"/>
    <property type="evidence" value="ECO:0007669"/>
    <property type="project" value="UniProtKB-SubCell"/>
</dbReference>